<organism evidence="1 2">
    <name type="scientific">Taklimakanibacter albus</name>
    <dbReference type="NCBI Taxonomy" id="2800327"/>
    <lineage>
        <taxon>Bacteria</taxon>
        <taxon>Pseudomonadati</taxon>
        <taxon>Pseudomonadota</taxon>
        <taxon>Alphaproteobacteria</taxon>
        <taxon>Hyphomicrobiales</taxon>
        <taxon>Aestuariivirgaceae</taxon>
        <taxon>Taklimakanibacter</taxon>
    </lineage>
</organism>
<accession>A0ACC5QWL7</accession>
<dbReference type="Proteomes" id="UP000616151">
    <property type="component" value="Unassembled WGS sequence"/>
</dbReference>
<evidence type="ECO:0000313" key="2">
    <source>
        <dbReference type="Proteomes" id="UP000616151"/>
    </source>
</evidence>
<comment type="caution">
    <text evidence="1">The sequence shown here is derived from an EMBL/GenBank/DDBJ whole genome shotgun (WGS) entry which is preliminary data.</text>
</comment>
<proteinExistence type="predicted"/>
<dbReference type="EMBL" id="JAENHL010000003">
    <property type="protein sequence ID" value="MBK1864750.1"/>
    <property type="molecule type" value="Genomic_DNA"/>
</dbReference>
<evidence type="ECO:0000313" key="1">
    <source>
        <dbReference type="EMBL" id="MBK1864750.1"/>
    </source>
</evidence>
<sequence>MTPDDVIDFWLKAGEERWFTKNVAFDGQLSVRFKEALAKARDGAFDHWAETPKGMLALILMLDQFSRNIHRGSPLAFAADKKALALARQAVARGDHLAFPAPLAMWFIMPFEHAEDLDAQRRCVALFAARDPSDMVYWATLHLEIIERFGRFPHRNAVLGRKSTPEELAFLAAGGFSG</sequence>
<protein>
    <submittedName>
        <fullName evidence="1">DUF924 domain-containing protein</fullName>
    </submittedName>
</protein>
<name>A0ACC5QWL7_9HYPH</name>
<reference evidence="1" key="1">
    <citation type="submission" date="2021-01" db="EMBL/GenBank/DDBJ databases">
        <authorList>
            <person name="Sun Q."/>
        </authorList>
    </citation>
    <scope>NUCLEOTIDE SEQUENCE</scope>
    <source>
        <strain evidence="1">YIM B02566</strain>
    </source>
</reference>
<gene>
    <name evidence="1" type="ORF">JHL16_00165</name>
</gene>
<keyword evidence="2" id="KW-1185">Reference proteome</keyword>